<evidence type="ECO:0000313" key="8">
    <source>
        <dbReference type="EMBL" id="BCO25274.1"/>
    </source>
</evidence>
<keyword evidence="3 5" id="KW-0238">DNA-binding</keyword>
<evidence type="ECO:0000313" key="9">
    <source>
        <dbReference type="EMBL" id="BCO26822.1"/>
    </source>
</evidence>
<gene>
    <name evidence="8" type="ORF">MIZ03_0134</name>
    <name evidence="9" type="ORF">MIZ03_1708</name>
</gene>
<feature type="domain" description="Tyr recombinase" evidence="6">
    <location>
        <begin position="98"/>
        <end position="273"/>
    </location>
</feature>
<dbReference type="PROSITE" id="PS51900">
    <property type="entry name" value="CB"/>
    <property type="match status" value="1"/>
</dbReference>
<dbReference type="InterPro" id="IPR013762">
    <property type="entry name" value="Integrase-like_cat_sf"/>
</dbReference>
<dbReference type="InterPro" id="IPR002104">
    <property type="entry name" value="Integrase_catalytic"/>
</dbReference>
<evidence type="ECO:0000256" key="2">
    <source>
        <dbReference type="ARBA" id="ARBA00022908"/>
    </source>
</evidence>
<keyword evidence="2" id="KW-0229">DNA integration</keyword>
<keyword evidence="4" id="KW-0233">DNA recombination</keyword>
<evidence type="ECO:0000256" key="4">
    <source>
        <dbReference type="ARBA" id="ARBA00023172"/>
    </source>
</evidence>
<dbReference type="EMBL" id="AP024238">
    <property type="protein sequence ID" value="BCO26822.1"/>
    <property type="molecule type" value="Genomic_DNA"/>
</dbReference>
<dbReference type="Gene3D" id="1.10.150.130">
    <property type="match status" value="1"/>
</dbReference>
<keyword evidence="10" id="KW-1185">Reference proteome</keyword>
<evidence type="ECO:0000256" key="5">
    <source>
        <dbReference type="PROSITE-ProRule" id="PRU01248"/>
    </source>
</evidence>
<dbReference type="InterPro" id="IPR044068">
    <property type="entry name" value="CB"/>
</dbReference>
<dbReference type="InterPro" id="IPR004107">
    <property type="entry name" value="Integrase_SAM-like_N"/>
</dbReference>
<dbReference type="Proteomes" id="UP000824366">
    <property type="component" value="Chromosome"/>
</dbReference>
<sequence length="286" mass="32366">MRPLRQSMIDAMVVRGFSPSTQDCYVKAIYGMAKHYRRDPAEYTAQEVDAYLLHLLQERHLSYSTMNQAASAARFLYEKVLGHERTLFHIPMAKTPDKQPELLAREEIARLFAICWHPMHRMLLQTIYATGLRVSEACALHVGDIDSHNDRMCIRVACGKGGKGRYTLLSPTLLGLLRTYMRTFHPKVWLFCDATGMQPISIDTAQRAYRAARQHAGITKSGGIHTLRHDFATHLLEGGVDLFTIQKLLGHGHISTTSRYLHLISPQFHPPKDIDPLDLLAGLPKL</sequence>
<reference evidence="8 10" key="1">
    <citation type="journal article" date="2021" name="Microbiol. Spectr.">
        <title>A Single Bacterium Capable of Oxidation and Reduction of Iron at Circumneutral pH.</title>
        <authorList>
            <person name="Kato S."/>
            <person name="Ohkuma M."/>
        </authorList>
    </citation>
    <scope>NUCLEOTIDE SEQUENCE [LARGE SCALE GENOMIC DNA]</scope>
    <source>
        <strain evidence="8 10">MIZ03</strain>
    </source>
</reference>
<accession>A0ABM7MGF9</accession>
<dbReference type="Pfam" id="PF00589">
    <property type="entry name" value="Phage_integrase"/>
    <property type="match status" value="1"/>
</dbReference>
<evidence type="ECO:0000256" key="1">
    <source>
        <dbReference type="ARBA" id="ARBA00008857"/>
    </source>
</evidence>
<proteinExistence type="inferred from homology"/>
<protein>
    <submittedName>
        <fullName evidence="8">IS91 family transposase ISTha3</fullName>
    </submittedName>
</protein>
<dbReference type="PANTHER" id="PTHR30349:SF41">
    <property type="entry name" value="INTEGRASE_RECOMBINASE PROTEIN MJ0367-RELATED"/>
    <property type="match status" value="1"/>
</dbReference>
<dbReference type="InterPro" id="IPR011010">
    <property type="entry name" value="DNA_brk_join_enz"/>
</dbReference>
<comment type="similarity">
    <text evidence="1">Belongs to the 'phage' integrase family.</text>
</comment>
<feature type="domain" description="Core-binding (CB)" evidence="7">
    <location>
        <begin position="1"/>
        <end position="81"/>
    </location>
</feature>
<dbReference type="PANTHER" id="PTHR30349">
    <property type="entry name" value="PHAGE INTEGRASE-RELATED"/>
    <property type="match status" value="1"/>
</dbReference>
<evidence type="ECO:0000259" key="6">
    <source>
        <dbReference type="PROSITE" id="PS51898"/>
    </source>
</evidence>
<evidence type="ECO:0000256" key="3">
    <source>
        <dbReference type="ARBA" id="ARBA00023125"/>
    </source>
</evidence>
<organism evidence="8 10">
    <name type="scientific">Rhodoferax lithotrophicus</name>
    <dbReference type="NCBI Taxonomy" id="2798804"/>
    <lineage>
        <taxon>Bacteria</taxon>
        <taxon>Pseudomonadati</taxon>
        <taxon>Pseudomonadota</taxon>
        <taxon>Betaproteobacteria</taxon>
        <taxon>Burkholderiales</taxon>
        <taxon>Comamonadaceae</taxon>
        <taxon>Rhodoferax</taxon>
    </lineage>
</organism>
<dbReference type="Pfam" id="PF13495">
    <property type="entry name" value="Phage_int_SAM_4"/>
    <property type="match status" value="1"/>
</dbReference>
<dbReference type="InterPro" id="IPR010998">
    <property type="entry name" value="Integrase_recombinase_N"/>
</dbReference>
<dbReference type="RefSeq" id="WP_223906651.1">
    <property type="nucleotide sequence ID" value="NZ_AP024238.1"/>
</dbReference>
<evidence type="ECO:0000313" key="10">
    <source>
        <dbReference type="Proteomes" id="UP000824366"/>
    </source>
</evidence>
<dbReference type="EMBL" id="AP024238">
    <property type="protein sequence ID" value="BCO25274.1"/>
    <property type="molecule type" value="Genomic_DNA"/>
</dbReference>
<dbReference type="PROSITE" id="PS51898">
    <property type="entry name" value="TYR_RECOMBINASE"/>
    <property type="match status" value="1"/>
</dbReference>
<dbReference type="SUPFAM" id="SSF56349">
    <property type="entry name" value="DNA breaking-rejoining enzymes"/>
    <property type="match status" value="1"/>
</dbReference>
<evidence type="ECO:0000259" key="7">
    <source>
        <dbReference type="PROSITE" id="PS51900"/>
    </source>
</evidence>
<name>A0ABM7MGF9_9BURK</name>
<dbReference type="Gene3D" id="1.10.443.10">
    <property type="entry name" value="Intergrase catalytic core"/>
    <property type="match status" value="1"/>
</dbReference>
<dbReference type="InterPro" id="IPR050090">
    <property type="entry name" value="Tyrosine_recombinase_XerCD"/>
</dbReference>